<name>A0A5D2NSN2_GOSTO</name>
<organism evidence="2 3">
    <name type="scientific">Gossypium tomentosum</name>
    <name type="common">Hawaiian cotton</name>
    <name type="synonym">Gossypium sandvicense</name>
    <dbReference type="NCBI Taxonomy" id="34277"/>
    <lineage>
        <taxon>Eukaryota</taxon>
        <taxon>Viridiplantae</taxon>
        <taxon>Streptophyta</taxon>
        <taxon>Embryophyta</taxon>
        <taxon>Tracheophyta</taxon>
        <taxon>Spermatophyta</taxon>
        <taxon>Magnoliopsida</taxon>
        <taxon>eudicotyledons</taxon>
        <taxon>Gunneridae</taxon>
        <taxon>Pentapetalae</taxon>
        <taxon>rosids</taxon>
        <taxon>malvids</taxon>
        <taxon>Malvales</taxon>
        <taxon>Malvaceae</taxon>
        <taxon>Malvoideae</taxon>
        <taxon>Gossypium</taxon>
    </lineage>
</organism>
<keyword evidence="3" id="KW-1185">Reference proteome</keyword>
<feature type="compositionally biased region" description="Polar residues" evidence="1">
    <location>
        <begin position="27"/>
        <end position="40"/>
    </location>
</feature>
<reference evidence="2 3" key="1">
    <citation type="submission" date="2019-07" db="EMBL/GenBank/DDBJ databases">
        <title>WGS assembly of Gossypium tomentosum.</title>
        <authorList>
            <person name="Chen Z.J."/>
            <person name="Sreedasyam A."/>
            <person name="Ando A."/>
            <person name="Song Q."/>
            <person name="De L."/>
            <person name="Hulse-Kemp A."/>
            <person name="Ding M."/>
            <person name="Ye W."/>
            <person name="Kirkbride R."/>
            <person name="Jenkins J."/>
            <person name="Plott C."/>
            <person name="Lovell J."/>
            <person name="Lin Y.-M."/>
            <person name="Vaughn R."/>
            <person name="Liu B."/>
            <person name="Li W."/>
            <person name="Simpson S."/>
            <person name="Scheffler B."/>
            <person name="Saski C."/>
            <person name="Grover C."/>
            <person name="Hu G."/>
            <person name="Conover J."/>
            <person name="Carlson J."/>
            <person name="Shu S."/>
            <person name="Boston L."/>
            <person name="Williams M."/>
            <person name="Peterson D."/>
            <person name="Mcgee K."/>
            <person name="Jones D."/>
            <person name="Wendel J."/>
            <person name="Stelly D."/>
            <person name="Grimwood J."/>
            <person name="Schmutz J."/>
        </authorList>
    </citation>
    <scope>NUCLEOTIDE SEQUENCE [LARGE SCALE GENOMIC DNA]</scope>
    <source>
        <strain evidence="2">7179.01</strain>
    </source>
</reference>
<evidence type="ECO:0000313" key="2">
    <source>
        <dbReference type="EMBL" id="TYI05280.1"/>
    </source>
</evidence>
<proteinExistence type="predicted"/>
<accession>A0A5D2NSN2</accession>
<dbReference type="AlphaFoldDB" id="A0A5D2NSN2"/>
<feature type="region of interest" description="Disordered" evidence="1">
    <location>
        <begin position="27"/>
        <end position="46"/>
    </location>
</feature>
<dbReference type="Proteomes" id="UP000322667">
    <property type="component" value="Chromosome A10"/>
</dbReference>
<protein>
    <submittedName>
        <fullName evidence="2">Uncharacterized protein</fullName>
    </submittedName>
</protein>
<gene>
    <name evidence="2" type="ORF">ES332_A10G077900v1</name>
</gene>
<evidence type="ECO:0000256" key="1">
    <source>
        <dbReference type="SAM" id="MobiDB-lite"/>
    </source>
</evidence>
<dbReference type="EMBL" id="CM017619">
    <property type="protein sequence ID" value="TYI05280.1"/>
    <property type="molecule type" value="Genomic_DNA"/>
</dbReference>
<sequence>MADLETPTSKIVFNLCSSSSSNNYNLKAHTSSNFHHQIQQGRDGRP</sequence>
<evidence type="ECO:0000313" key="3">
    <source>
        <dbReference type="Proteomes" id="UP000322667"/>
    </source>
</evidence>